<protein>
    <submittedName>
        <fullName evidence="2">Uncharacterized protein</fullName>
    </submittedName>
</protein>
<evidence type="ECO:0000313" key="3">
    <source>
        <dbReference type="Proteomes" id="UP001415857"/>
    </source>
</evidence>
<dbReference type="Proteomes" id="UP001415857">
    <property type="component" value="Unassembled WGS sequence"/>
</dbReference>
<gene>
    <name evidence="2" type="ORF">L1049_002310</name>
</gene>
<name>A0AAP0NFS2_LIQFO</name>
<dbReference type="AlphaFoldDB" id="A0AAP0NFS2"/>
<dbReference type="EMBL" id="JBBPBK010000013">
    <property type="protein sequence ID" value="KAK9271943.1"/>
    <property type="molecule type" value="Genomic_DNA"/>
</dbReference>
<evidence type="ECO:0000313" key="2">
    <source>
        <dbReference type="EMBL" id="KAK9271943.1"/>
    </source>
</evidence>
<organism evidence="2 3">
    <name type="scientific">Liquidambar formosana</name>
    <name type="common">Formosan gum</name>
    <dbReference type="NCBI Taxonomy" id="63359"/>
    <lineage>
        <taxon>Eukaryota</taxon>
        <taxon>Viridiplantae</taxon>
        <taxon>Streptophyta</taxon>
        <taxon>Embryophyta</taxon>
        <taxon>Tracheophyta</taxon>
        <taxon>Spermatophyta</taxon>
        <taxon>Magnoliopsida</taxon>
        <taxon>eudicotyledons</taxon>
        <taxon>Gunneridae</taxon>
        <taxon>Pentapetalae</taxon>
        <taxon>Saxifragales</taxon>
        <taxon>Altingiaceae</taxon>
        <taxon>Liquidambar</taxon>
    </lineage>
</organism>
<comment type="caution">
    <text evidence="2">The sequence shown here is derived from an EMBL/GenBank/DDBJ whole genome shotgun (WGS) entry which is preliminary data.</text>
</comment>
<keyword evidence="3" id="KW-1185">Reference proteome</keyword>
<accession>A0AAP0NFS2</accession>
<reference evidence="2 3" key="1">
    <citation type="journal article" date="2024" name="Plant J.">
        <title>Genome sequences and population genomics reveal climatic adaptation and genomic divergence between two closely related sweetgum species.</title>
        <authorList>
            <person name="Xu W.Q."/>
            <person name="Ren C.Q."/>
            <person name="Zhang X.Y."/>
            <person name="Comes H.P."/>
            <person name="Liu X.H."/>
            <person name="Li Y.G."/>
            <person name="Kettle C.J."/>
            <person name="Jalonen R."/>
            <person name="Gaisberger H."/>
            <person name="Ma Y.Z."/>
            <person name="Qiu Y.X."/>
        </authorList>
    </citation>
    <scope>NUCLEOTIDE SEQUENCE [LARGE SCALE GENOMIC DNA]</scope>
    <source>
        <strain evidence="2">Hangzhou</strain>
    </source>
</reference>
<proteinExistence type="predicted"/>
<feature type="region of interest" description="Disordered" evidence="1">
    <location>
        <begin position="1"/>
        <end position="21"/>
    </location>
</feature>
<evidence type="ECO:0000256" key="1">
    <source>
        <dbReference type="SAM" id="MobiDB-lite"/>
    </source>
</evidence>
<sequence>MVAAIAVSSPKSTVLQNPIPPRDPNSAFLGGSLKGLCFLKPEAAARREDLVSLVVASANTTSGR</sequence>